<dbReference type="SFLD" id="SFLDG01019">
    <property type="entry name" value="Terpene_Cyclase_Like_1_C_Termi"/>
    <property type="match status" value="1"/>
</dbReference>
<evidence type="ECO:0000256" key="1">
    <source>
        <dbReference type="ARBA" id="ARBA00001946"/>
    </source>
</evidence>
<dbReference type="Proteomes" id="UP001161247">
    <property type="component" value="Chromosome 1"/>
</dbReference>
<dbReference type="GO" id="GO:0050551">
    <property type="term" value="F:myrcene synthase activity"/>
    <property type="evidence" value="ECO:0007669"/>
    <property type="project" value="UniProtKB-EC"/>
</dbReference>
<comment type="cofactor">
    <cofactor evidence="1">
        <name>Mg(2+)</name>
        <dbReference type="ChEBI" id="CHEBI:18420"/>
    </cofactor>
</comment>
<keyword evidence="2" id="KW-0479">Metal-binding</keyword>
<evidence type="ECO:0000259" key="7">
    <source>
        <dbReference type="Pfam" id="PF03936"/>
    </source>
</evidence>
<dbReference type="SUPFAM" id="SSF48576">
    <property type="entry name" value="Terpenoid synthases"/>
    <property type="match status" value="1"/>
</dbReference>
<keyword evidence="3" id="KW-0460">Magnesium</keyword>
<feature type="domain" description="Terpene synthase N-terminal" evidence="6">
    <location>
        <begin position="118"/>
        <end position="261"/>
    </location>
</feature>
<dbReference type="PANTHER" id="PTHR31225:SF137">
    <property type="entry name" value="TERPENE SYNTHASE 11-RELATED"/>
    <property type="match status" value="1"/>
</dbReference>
<dbReference type="InterPro" id="IPR008930">
    <property type="entry name" value="Terpenoid_cyclase/PrenylTrfase"/>
</dbReference>
<name>A0AAV1C5L7_OLDCO</name>
<dbReference type="AlphaFoldDB" id="A0AAV1C5L7"/>
<dbReference type="Pfam" id="PF01397">
    <property type="entry name" value="Terpene_synth"/>
    <property type="match status" value="1"/>
</dbReference>
<dbReference type="InterPro" id="IPR050148">
    <property type="entry name" value="Terpene_synthase-like"/>
</dbReference>
<dbReference type="InterPro" id="IPR044814">
    <property type="entry name" value="Terpene_cyclase_plant_C1"/>
</dbReference>
<dbReference type="GO" id="GO:0000287">
    <property type="term" value="F:magnesium ion binding"/>
    <property type="evidence" value="ECO:0007669"/>
    <property type="project" value="InterPro"/>
</dbReference>
<dbReference type="EC" id="4.2.3.15" evidence="5"/>
<proteinExistence type="predicted"/>
<dbReference type="InterPro" id="IPR001906">
    <property type="entry name" value="Terpene_synth_N"/>
</dbReference>
<organism evidence="8 9">
    <name type="scientific">Oldenlandia corymbosa var. corymbosa</name>
    <dbReference type="NCBI Taxonomy" id="529605"/>
    <lineage>
        <taxon>Eukaryota</taxon>
        <taxon>Viridiplantae</taxon>
        <taxon>Streptophyta</taxon>
        <taxon>Embryophyta</taxon>
        <taxon>Tracheophyta</taxon>
        <taxon>Spermatophyta</taxon>
        <taxon>Magnoliopsida</taxon>
        <taxon>eudicotyledons</taxon>
        <taxon>Gunneridae</taxon>
        <taxon>Pentapetalae</taxon>
        <taxon>asterids</taxon>
        <taxon>lamiids</taxon>
        <taxon>Gentianales</taxon>
        <taxon>Rubiaceae</taxon>
        <taxon>Rubioideae</taxon>
        <taxon>Spermacoceae</taxon>
        <taxon>Hedyotis-Oldenlandia complex</taxon>
        <taxon>Oldenlandia</taxon>
    </lineage>
</organism>
<dbReference type="InterPro" id="IPR005630">
    <property type="entry name" value="Terpene_synthase_metal-bd"/>
</dbReference>
<gene>
    <name evidence="8" type="ORF">OLC1_LOCUS2515</name>
</gene>
<dbReference type="FunFam" id="1.50.10.130:FF:000001">
    <property type="entry name" value="Isoprene synthase, chloroplastic"/>
    <property type="match status" value="1"/>
</dbReference>
<evidence type="ECO:0000313" key="9">
    <source>
        <dbReference type="Proteomes" id="UP001161247"/>
    </source>
</evidence>
<feature type="domain" description="Terpene synthase metal-binding" evidence="7">
    <location>
        <begin position="318"/>
        <end position="560"/>
    </location>
</feature>
<dbReference type="InterPro" id="IPR034741">
    <property type="entry name" value="Terpene_cyclase-like_1_C"/>
</dbReference>
<dbReference type="InterPro" id="IPR036965">
    <property type="entry name" value="Terpene_synth_N_sf"/>
</dbReference>
<evidence type="ECO:0000256" key="2">
    <source>
        <dbReference type="ARBA" id="ARBA00022723"/>
    </source>
</evidence>
<evidence type="ECO:0000256" key="3">
    <source>
        <dbReference type="ARBA" id="ARBA00022842"/>
    </source>
</evidence>
<dbReference type="FunFam" id="1.10.600.10:FF:000007">
    <property type="entry name" value="Isoprene synthase, chloroplastic"/>
    <property type="match status" value="1"/>
</dbReference>
<dbReference type="PANTHER" id="PTHR31225">
    <property type="entry name" value="OS04G0344100 PROTEIN-RELATED"/>
    <property type="match status" value="1"/>
</dbReference>
<dbReference type="InterPro" id="IPR008949">
    <property type="entry name" value="Isoprenoid_synthase_dom_sf"/>
</dbReference>
<accession>A0AAV1C5L7</accession>
<keyword evidence="9" id="KW-1185">Reference proteome</keyword>
<dbReference type="EMBL" id="OX459118">
    <property type="protein sequence ID" value="CAI9090338.1"/>
    <property type="molecule type" value="Genomic_DNA"/>
</dbReference>
<evidence type="ECO:0000313" key="8">
    <source>
        <dbReference type="EMBL" id="CAI9090338.1"/>
    </source>
</evidence>
<dbReference type="Gene3D" id="1.50.10.130">
    <property type="entry name" value="Terpene synthase, N-terminal domain"/>
    <property type="match status" value="1"/>
</dbReference>
<dbReference type="CDD" id="cd00684">
    <property type="entry name" value="Terpene_cyclase_plant_C1"/>
    <property type="match status" value="1"/>
</dbReference>
<evidence type="ECO:0000256" key="5">
    <source>
        <dbReference type="ARBA" id="ARBA00066673"/>
    </source>
</evidence>
<dbReference type="Gene3D" id="1.10.600.10">
    <property type="entry name" value="Farnesyl Diphosphate Synthase"/>
    <property type="match status" value="1"/>
</dbReference>
<dbReference type="SUPFAM" id="SSF48239">
    <property type="entry name" value="Terpenoid cyclases/Protein prenyltransferases"/>
    <property type="match status" value="1"/>
</dbReference>
<evidence type="ECO:0000259" key="6">
    <source>
        <dbReference type="Pfam" id="PF01397"/>
    </source>
</evidence>
<protein>
    <recommendedName>
        <fullName evidence="5">myrcene synthase</fullName>
        <ecNumber evidence="5">4.2.3.15</ecNumber>
    </recommendedName>
</protein>
<comment type="catalytic activity">
    <reaction evidence="4">
        <text>(2E)-geranyl diphosphate = beta-myrcene + diphosphate</text>
        <dbReference type="Rhea" id="RHEA:16965"/>
        <dbReference type="ChEBI" id="CHEBI:17221"/>
        <dbReference type="ChEBI" id="CHEBI:33019"/>
        <dbReference type="ChEBI" id="CHEBI:58057"/>
        <dbReference type="EC" id="4.2.3.15"/>
    </reaction>
    <physiologicalReaction direction="left-to-right" evidence="4">
        <dbReference type="Rhea" id="RHEA:16966"/>
    </physiologicalReaction>
</comment>
<reference evidence="8" key="1">
    <citation type="submission" date="2023-03" db="EMBL/GenBank/DDBJ databases">
        <authorList>
            <person name="Julca I."/>
        </authorList>
    </citation>
    <scope>NUCLEOTIDE SEQUENCE</scope>
</reference>
<dbReference type="Pfam" id="PF03936">
    <property type="entry name" value="Terpene_synth_C"/>
    <property type="match status" value="1"/>
</dbReference>
<dbReference type="SFLD" id="SFLDS00005">
    <property type="entry name" value="Isoprenoid_Synthase_Type_I"/>
    <property type="match status" value="1"/>
</dbReference>
<evidence type="ECO:0000256" key="4">
    <source>
        <dbReference type="ARBA" id="ARBA00052562"/>
    </source>
</evidence>
<sequence length="615" mass="70238">MASSTNIANLVLSKPWSSSSSKALYFPLGGRVSSACSSWQISKRSSFRGISRNNNSNNSSNTICMCMPSPSQTTSSSTLPMAAPLIIRDNESLLKYLHQPLVLPHEVDDGTMRKELLEITRRELMRSISKPLEALQMMDTIQRLGLAYHFEEEINIILSEVSSKVYDDEDLMTAGLRFRLLRHNGHQITPDIFCKFLNENGKFEDSLKGDIMGLLSLYEASYLGANGEDILFEAMEFSEAQLRSSLPSLEAQLATKVSQALELPRHRRMVRLEARRFIEEYSKENGHNPDLLELAKLDYNKVQSLHQMELSEITRWWKELGLVEKLTFARDRPLECFLWTVGLLPEPKYSACRIELAKTIAILLVIDDIFDTHDGPMDELVLFTNAIRKWDLEAMEELPEYMKICYMALYNTTNEICYKILKENGWSVLPYLKSTWIDMIEGFMLEARWFNDGETPNLEEYVENGVTTAGAYMALVHLFFLIGQGVTQESVKLLMDPYPKLFSCSGRILRLWDDLGTAKEEQERGDLASSIHLFMKENNITCEEGGRKGIMKLINNLWKDLNSELVSRNAMPLAIIKAAFNMARASQVVYQHEEDTYFSSVDNYVKALFFTPIIN</sequence>
<dbReference type="GO" id="GO:0016102">
    <property type="term" value="P:diterpenoid biosynthetic process"/>
    <property type="evidence" value="ECO:0007669"/>
    <property type="project" value="InterPro"/>
</dbReference>